<evidence type="ECO:0000313" key="5">
    <source>
        <dbReference type="Proteomes" id="UP000054359"/>
    </source>
</evidence>
<evidence type="ECO:0000256" key="1">
    <source>
        <dbReference type="ARBA" id="ARBA00004123"/>
    </source>
</evidence>
<dbReference type="Proteomes" id="UP000054359">
    <property type="component" value="Unassembled WGS sequence"/>
</dbReference>
<keyword evidence="4" id="KW-0675">Receptor</keyword>
<accession>A0A087SXX5</accession>
<dbReference type="STRING" id="407821.A0A087SXX5"/>
<keyword evidence="3" id="KW-0472">Membrane</keyword>
<evidence type="ECO:0000313" key="4">
    <source>
        <dbReference type="EMBL" id="KFM57714.1"/>
    </source>
</evidence>
<dbReference type="PANTHER" id="PTHR45805">
    <property type="entry name" value="NUCLEAR HORMONE RECEPTOR HR3-RELATED"/>
    <property type="match status" value="1"/>
</dbReference>
<comment type="subcellular location">
    <subcellularLocation>
        <location evidence="1">Nucleus</location>
    </subcellularLocation>
</comment>
<dbReference type="GO" id="GO:0004879">
    <property type="term" value="F:nuclear receptor activity"/>
    <property type="evidence" value="ECO:0007669"/>
    <property type="project" value="TreeGrafter"/>
</dbReference>
<feature type="transmembrane region" description="Helical" evidence="3">
    <location>
        <begin position="70"/>
        <end position="94"/>
    </location>
</feature>
<keyword evidence="3" id="KW-1133">Transmembrane helix</keyword>
<dbReference type="PANTHER" id="PTHR45805:SF2">
    <property type="entry name" value="NUCLEAR HORMONE RECEPTOR HR3-RELATED"/>
    <property type="match status" value="1"/>
</dbReference>
<feature type="non-terminal residue" evidence="4">
    <location>
        <position position="111"/>
    </location>
</feature>
<keyword evidence="3" id="KW-0812">Transmembrane</keyword>
<evidence type="ECO:0000256" key="3">
    <source>
        <dbReference type="SAM" id="Phobius"/>
    </source>
</evidence>
<dbReference type="GO" id="GO:0005634">
    <property type="term" value="C:nucleus"/>
    <property type="evidence" value="ECO:0007669"/>
    <property type="project" value="UniProtKB-SubCell"/>
</dbReference>
<gene>
    <name evidence="4" type="ORF">X975_09754</name>
</gene>
<organism evidence="4 5">
    <name type="scientific">Stegodyphus mimosarum</name>
    <name type="common">African social velvet spider</name>
    <dbReference type="NCBI Taxonomy" id="407821"/>
    <lineage>
        <taxon>Eukaryota</taxon>
        <taxon>Metazoa</taxon>
        <taxon>Ecdysozoa</taxon>
        <taxon>Arthropoda</taxon>
        <taxon>Chelicerata</taxon>
        <taxon>Arachnida</taxon>
        <taxon>Araneae</taxon>
        <taxon>Araneomorphae</taxon>
        <taxon>Entelegynae</taxon>
        <taxon>Eresoidea</taxon>
        <taxon>Eresidae</taxon>
        <taxon>Stegodyphus</taxon>
    </lineage>
</organism>
<keyword evidence="5" id="KW-1185">Reference proteome</keyword>
<reference evidence="4 5" key="1">
    <citation type="submission" date="2013-11" db="EMBL/GenBank/DDBJ databases">
        <title>Genome sequencing of Stegodyphus mimosarum.</title>
        <authorList>
            <person name="Bechsgaard J."/>
        </authorList>
    </citation>
    <scope>NUCLEOTIDE SEQUENCE [LARGE SCALE GENOMIC DNA]</scope>
</reference>
<dbReference type="EMBL" id="KK112454">
    <property type="protein sequence ID" value="KFM57714.1"/>
    <property type="molecule type" value="Genomic_DNA"/>
</dbReference>
<sequence length="111" mass="12443">MSRDAVKFGRMSKKQREKVEDEVRFHRAQLVRPQGTAPSHSTPQPTETSPDSSVFDHQQQPSSSNQHVSYINSGSVSSFLVLCQCLVCLGFYIYQGFSTIFAPCNPFTIAR</sequence>
<name>A0A087SXX5_STEMI</name>
<feature type="compositionally biased region" description="Polar residues" evidence="2">
    <location>
        <begin position="36"/>
        <end position="67"/>
    </location>
</feature>
<dbReference type="OrthoDB" id="8832025at2759"/>
<dbReference type="GO" id="GO:0000978">
    <property type="term" value="F:RNA polymerase II cis-regulatory region sequence-specific DNA binding"/>
    <property type="evidence" value="ECO:0007669"/>
    <property type="project" value="TreeGrafter"/>
</dbReference>
<proteinExistence type="predicted"/>
<feature type="region of interest" description="Disordered" evidence="2">
    <location>
        <begin position="1"/>
        <end position="67"/>
    </location>
</feature>
<evidence type="ECO:0000256" key="2">
    <source>
        <dbReference type="SAM" id="MobiDB-lite"/>
    </source>
</evidence>
<protein>
    <submittedName>
        <fullName evidence="4">Putative nuclear hormone receptor HR3</fullName>
    </submittedName>
</protein>
<dbReference type="AlphaFoldDB" id="A0A087SXX5"/>